<proteinExistence type="predicted"/>
<dbReference type="InParanoid" id="A0A2H3E9X2"/>
<dbReference type="AlphaFoldDB" id="A0A2H3E9X2"/>
<dbReference type="EMBL" id="KZ293648">
    <property type="protein sequence ID" value="PBK98157.1"/>
    <property type="molecule type" value="Genomic_DNA"/>
</dbReference>
<sequence>VTLDCNKPQNILMHIAAHIFFDCQVNQSSKPCGLYLSPFPICWYMLKGGKIDMNTSSGCKNLRQEKVFSYKSAASSTKSSPSMNVPIACSLCPRNSPAVWKYNMLYHFCYKHEQVSLDQYKVLWELQPGEDQLMAKVWETYNVIPKTCPLKKKKDHLQLVISDVHSSKMAFWCVLCTDACDL</sequence>
<gene>
    <name evidence="1" type="ORF">ARMGADRAFT_920600</name>
</gene>
<name>A0A2H3E9X2_ARMGA</name>
<accession>A0A2H3E9X2</accession>
<organism evidence="1 2">
    <name type="scientific">Armillaria gallica</name>
    <name type="common">Bulbous honey fungus</name>
    <name type="synonym">Armillaria bulbosa</name>
    <dbReference type="NCBI Taxonomy" id="47427"/>
    <lineage>
        <taxon>Eukaryota</taxon>
        <taxon>Fungi</taxon>
        <taxon>Dikarya</taxon>
        <taxon>Basidiomycota</taxon>
        <taxon>Agaricomycotina</taxon>
        <taxon>Agaricomycetes</taxon>
        <taxon>Agaricomycetidae</taxon>
        <taxon>Agaricales</taxon>
        <taxon>Marasmiineae</taxon>
        <taxon>Physalacriaceae</taxon>
        <taxon>Armillaria</taxon>
    </lineage>
</organism>
<keyword evidence="2" id="KW-1185">Reference proteome</keyword>
<reference evidence="2" key="1">
    <citation type="journal article" date="2017" name="Nat. Ecol. Evol.">
        <title>Genome expansion and lineage-specific genetic innovations in the forest pathogenic fungi Armillaria.</title>
        <authorList>
            <person name="Sipos G."/>
            <person name="Prasanna A.N."/>
            <person name="Walter M.C."/>
            <person name="O'Connor E."/>
            <person name="Balint B."/>
            <person name="Krizsan K."/>
            <person name="Kiss B."/>
            <person name="Hess J."/>
            <person name="Varga T."/>
            <person name="Slot J."/>
            <person name="Riley R."/>
            <person name="Boka B."/>
            <person name="Rigling D."/>
            <person name="Barry K."/>
            <person name="Lee J."/>
            <person name="Mihaltcheva S."/>
            <person name="LaButti K."/>
            <person name="Lipzen A."/>
            <person name="Waldron R."/>
            <person name="Moloney N.M."/>
            <person name="Sperisen C."/>
            <person name="Kredics L."/>
            <person name="Vagvoelgyi C."/>
            <person name="Patrignani A."/>
            <person name="Fitzpatrick D."/>
            <person name="Nagy I."/>
            <person name="Doyle S."/>
            <person name="Anderson J.B."/>
            <person name="Grigoriev I.V."/>
            <person name="Gueldener U."/>
            <person name="Muensterkoetter M."/>
            <person name="Nagy L.G."/>
        </authorList>
    </citation>
    <scope>NUCLEOTIDE SEQUENCE [LARGE SCALE GENOMIC DNA]</scope>
    <source>
        <strain evidence="2">Ar21-2</strain>
    </source>
</reference>
<evidence type="ECO:0000313" key="1">
    <source>
        <dbReference type="EMBL" id="PBK98157.1"/>
    </source>
</evidence>
<dbReference type="OrthoDB" id="2953545at2759"/>
<feature type="non-terminal residue" evidence="1">
    <location>
        <position position="1"/>
    </location>
</feature>
<evidence type="ECO:0000313" key="2">
    <source>
        <dbReference type="Proteomes" id="UP000217790"/>
    </source>
</evidence>
<protein>
    <submittedName>
        <fullName evidence="1">Uncharacterized protein</fullName>
    </submittedName>
</protein>
<dbReference type="Proteomes" id="UP000217790">
    <property type="component" value="Unassembled WGS sequence"/>
</dbReference>
<dbReference type="OMA" id="ILMHIAA"/>